<keyword evidence="2" id="KW-0677">Repeat</keyword>
<evidence type="ECO:0000256" key="3">
    <source>
        <dbReference type="ARBA" id="ARBA00022771"/>
    </source>
</evidence>
<evidence type="ECO:0000259" key="6">
    <source>
        <dbReference type="PROSITE" id="PS50157"/>
    </source>
</evidence>
<keyword evidence="4" id="KW-0862">Zinc</keyword>
<keyword evidence="8" id="KW-1185">Reference proteome</keyword>
<dbReference type="InterPro" id="IPR050688">
    <property type="entry name" value="Zinc_finger/UBP_domain"/>
</dbReference>
<keyword evidence="1" id="KW-0479">Metal-binding</keyword>
<reference evidence="7 8" key="1">
    <citation type="submission" date="2015-12" db="EMBL/GenBank/DDBJ databases">
        <title>Draft genome of the nematode, Onchocerca flexuosa.</title>
        <authorList>
            <person name="Mitreva M."/>
        </authorList>
    </citation>
    <scope>NUCLEOTIDE SEQUENCE [LARGE SCALE GENOMIC DNA]</scope>
    <source>
        <strain evidence="7">Red Deer</strain>
    </source>
</reference>
<proteinExistence type="predicted"/>
<keyword evidence="3 5" id="KW-0863">Zinc-finger</keyword>
<dbReference type="Proteomes" id="UP000242913">
    <property type="component" value="Unassembled WGS sequence"/>
</dbReference>
<dbReference type="EMBL" id="KZ270078">
    <property type="protein sequence ID" value="OZC06650.1"/>
    <property type="molecule type" value="Genomic_DNA"/>
</dbReference>
<dbReference type="InterPro" id="IPR013087">
    <property type="entry name" value="Znf_C2H2_type"/>
</dbReference>
<evidence type="ECO:0000313" key="7">
    <source>
        <dbReference type="EMBL" id="OZC06650.1"/>
    </source>
</evidence>
<feature type="domain" description="C2H2-type" evidence="6">
    <location>
        <begin position="289"/>
        <end position="316"/>
    </location>
</feature>
<dbReference type="SMART" id="SM00355">
    <property type="entry name" value="ZnF_C2H2"/>
    <property type="match status" value="5"/>
</dbReference>
<name>A0A238BPP5_9BILA</name>
<dbReference type="PROSITE" id="PS50157">
    <property type="entry name" value="ZINC_FINGER_C2H2_2"/>
    <property type="match status" value="1"/>
</dbReference>
<evidence type="ECO:0000256" key="1">
    <source>
        <dbReference type="ARBA" id="ARBA00022723"/>
    </source>
</evidence>
<dbReference type="OrthoDB" id="5805083at2759"/>
<dbReference type="PANTHER" id="PTHR24403:SF67">
    <property type="entry name" value="FI01116P-RELATED"/>
    <property type="match status" value="1"/>
</dbReference>
<sequence length="1041" mass="116677">MVSHRITINRNRQLVQLNMTENVLSFRGSNIGIPNTNINVPSTEDSATSFRFGKVKVNNNDDEIEFLGSNHLINDTNGSNNKAQNRHVGLLLLGDDNDVVFVAETVPTDFMANVRSEVGPTTEPVPSFFKRSLEIAPTTSTVKLATESDEMAINNILEKVIDAVILPWPCKTTSDESGSSTAAFNANEANVTCSILCEQNSASENERSIRTVEEELTSAKAACVSMDVDDDNDVLIVDESKNENIGVDEEVLKKAKRINDKSGDPDLEVIGNSERHTESHKISKREAKFRCNQCTEKFLTKASLLVHRESHRYDAGQTIEAVYGIPIETNMYICRLCCLAYELHAVYQIHMRTHGVLQNCERCSVVAFNEEQIKNHEIQHVPSAGKQQMEISQFALMDKRLYHHMLNSHAQAILYFCKKCGLANTNGRVIYEHISRSGCSSQNSVSGSEFAIMGFTAACMFHYQPTNPVQYENRVRTNQLIVVVPSECIHRSFLSQSNDFISITCPMCNSLMSFLRLQAENPKFTGNLPSCIANIHSLNRYPRTLNHASDDNDAMMLTMLNIWKMENVGQQSNTLITGNLQMPSLVGFPSTSCTLPQVIIPSTNSAHIIRSTVQLPTSLSGICISQNQLAGLTSNVGVSQPSSQISWIPARQILTASSASALLPSATLQTTSGECATALYHHMFDTNSHPSTTTVATLMPQPSASFVSTQANVESPLSFSKAAPYLQPYRGALEAVGLTVGTQMVTRDYIVKNAEGKYFCARPGCANVRIEKITTGRVHNLRHNPQNIFFCLECGSAYPFENLIVKHMIEFHNQKQVPSLNLRCPLCPEIPPFTRAELFRKHMADSTRHLTATHFFNFKQRCKLRFHSIEARLRHDLEHRATKNTIIDFIRLNNLKRCIKSKHCFELRDFNNPVASYVARVEIGGPARPDLISHILIICIFMRFLFGVCVENANQQYFNHYKEQHMIKASDSWHCKICNIKIHDCNVYAHVLHRHFIKKFNIPLVVVGVKTDRRKPYAVETSDAVMRAFLGYPCYALSIKQ</sequence>
<dbReference type="GO" id="GO:0010468">
    <property type="term" value="P:regulation of gene expression"/>
    <property type="evidence" value="ECO:0007669"/>
    <property type="project" value="TreeGrafter"/>
</dbReference>
<evidence type="ECO:0000256" key="4">
    <source>
        <dbReference type="ARBA" id="ARBA00022833"/>
    </source>
</evidence>
<dbReference type="PANTHER" id="PTHR24403">
    <property type="entry name" value="ZINC FINGER PROTEIN"/>
    <property type="match status" value="1"/>
</dbReference>
<evidence type="ECO:0000256" key="2">
    <source>
        <dbReference type="ARBA" id="ARBA00022737"/>
    </source>
</evidence>
<dbReference type="PROSITE" id="PS00028">
    <property type="entry name" value="ZINC_FINGER_C2H2_1"/>
    <property type="match status" value="3"/>
</dbReference>
<dbReference type="GO" id="GO:0008270">
    <property type="term" value="F:zinc ion binding"/>
    <property type="evidence" value="ECO:0007669"/>
    <property type="project" value="UniProtKB-KW"/>
</dbReference>
<accession>A0A238BPP5</accession>
<evidence type="ECO:0000313" key="8">
    <source>
        <dbReference type="Proteomes" id="UP000242913"/>
    </source>
</evidence>
<dbReference type="AlphaFoldDB" id="A0A238BPP5"/>
<gene>
    <name evidence="7" type="ORF">X798_06360</name>
</gene>
<evidence type="ECO:0000256" key="5">
    <source>
        <dbReference type="PROSITE-ProRule" id="PRU00042"/>
    </source>
</evidence>
<dbReference type="GO" id="GO:0005634">
    <property type="term" value="C:nucleus"/>
    <property type="evidence" value="ECO:0007669"/>
    <property type="project" value="TreeGrafter"/>
</dbReference>
<organism evidence="7 8">
    <name type="scientific">Onchocerca flexuosa</name>
    <dbReference type="NCBI Taxonomy" id="387005"/>
    <lineage>
        <taxon>Eukaryota</taxon>
        <taxon>Metazoa</taxon>
        <taxon>Ecdysozoa</taxon>
        <taxon>Nematoda</taxon>
        <taxon>Chromadorea</taxon>
        <taxon>Rhabditida</taxon>
        <taxon>Spirurina</taxon>
        <taxon>Spiruromorpha</taxon>
        <taxon>Filarioidea</taxon>
        <taxon>Onchocercidae</taxon>
        <taxon>Onchocerca</taxon>
    </lineage>
</organism>
<protein>
    <recommendedName>
        <fullName evidence="6">C2H2-type domain-containing protein</fullName>
    </recommendedName>
</protein>